<protein>
    <submittedName>
        <fullName evidence="1">Uncharacterized protein</fullName>
    </submittedName>
</protein>
<organism evidence="1 2">
    <name type="scientific">Poseidonocella pacifica</name>
    <dbReference type="NCBI Taxonomy" id="871651"/>
    <lineage>
        <taxon>Bacteria</taxon>
        <taxon>Pseudomonadati</taxon>
        <taxon>Pseudomonadota</taxon>
        <taxon>Alphaproteobacteria</taxon>
        <taxon>Rhodobacterales</taxon>
        <taxon>Roseobacteraceae</taxon>
        <taxon>Poseidonocella</taxon>
    </lineage>
</organism>
<evidence type="ECO:0000313" key="1">
    <source>
        <dbReference type="EMBL" id="SFA95464.1"/>
    </source>
</evidence>
<dbReference type="Proteomes" id="UP000198796">
    <property type="component" value="Unassembled WGS sequence"/>
</dbReference>
<sequence>MRTKLSYAGGTSMTAIYRVLFFFNSLKVALLLPTKNALP</sequence>
<proteinExistence type="predicted"/>
<name>A0A1I0X3P7_9RHOB</name>
<accession>A0A1I0X3P7</accession>
<dbReference type="AlphaFoldDB" id="A0A1I0X3P7"/>
<dbReference type="EMBL" id="FOJU01000003">
    <property type="protein sequence ID" value="SFA95464.1"/>
    <property type="molecule type" value="Genomic_DNA"/>
</dbReference>
<gene>
    <name evidence="1" type="ORF">SAMN05421688_1829</name>
</gene>
<reference evidence="1 2" key="1">
    <citation type="submission" date="2016-10" db="EMBL/GenBank/DDBJ databases">
        <authorList>
            <person name="de Groot N.N."/>
        </authorList>
    </citation>
    <scope>NUCLEOTIDE SEQUENCE [LARGE SCALE GENOMIC DNA]</scope>
    <source>
        <strain evidence="1 2">DSM 29316</strain>
    </source>
</reference>
<keyword evidence="2" id="KW-1185">Reference proteome</keyword>
<evidence type="ECO:0000313" key="2">
    <source>
        <dbReference type="Proteomes" id="UP000198796"/>
    </source>
</evidence>